<feature type="non-terminal residue" evidence="8">
    <location>
        <position position="733"/>
    </location>
</feature>
<evidence type="ECO:0000256" key="1">
    <source>
        <dbReference type="ARBA" id="ARBA00004141"/>
    </source>
</evidence>
<feature type="transmembrane region" description="Helical" evidence="6">
    <location>
        <begin position="674"/>
        <end position="695"/>
    </location>
</feature>
<keyword evidence="3 6" id="KW-0812">Transmembrane</keyword>
<dbReference type="EMBL" id="OW152813">
    <property type="protein sequence ID" value="CAH2034832.1"/>
    <property type="molecule type" value="Genomic_DNA"/>
</dbReference>
<accession>A0ABN8HN13</accession>
<gene>
    <name evidence="8" type="ORF">IPOD504_LOCUS309</name>
</gene>
<reference evidence="8" key="1">
    <citation type="submission" date="2022-03" db="EMBL/GenBank/DDBJ databases">
        <authorList>
            <person name="Martin H S."/>
        </authorList>
    </citation>
    <scope>NUCLEOTIDE SEQUENCE</scope>
</reference>
<evidence type="ECO:0000256" key="3">
    <source>
        <dbReference type="ARBA" id="ARBA00022692"/>
    </source>
</evidence>
<dbReference type="CDD" id="cd17335">
    <property type="entry name" value="MFS_MFSD6"/>
    <property type="match status" value="1"/>
</dbReference>
<evidence type="ECO:0000313" key="8">
    <source>
        <dbReference type="EMBL" id="CAH2034832.1"/>
    </source>
</evidence>
<evidence type="ECO:0000313" key="9">
    <source>
        <dbReference type="Proteomes" id="UP000837857"/>
    </source>
</evidence>
<comment type="similarity">
    <text evidence="2">Belongs to the major facilitator superfamily. MFSD6 family.</text>
</comment>
<feature type="transmembrane region" description="Helical" evidence="6">
    <location>
        <begin position="72"/>
        <end position="91"/>
    </location>
</feature>
<feature type="transmembrane region" description="Helical" evidence="6">
    <location>
        <begin position="438"/>
        <end position="455"/>
    </location>
</feature>
<evidence type="ECO:0000256" key="6">
    <source>
        <dbReference type="SAM" id="Phobius"/>
    </source>
</evidence>
<dbReference type="PANTHER" id="PTHR16172:SF30">
    <property type="entry name" value="SUGAR BABY, ISOFORM C"/>
    <property type="match status" value="1"/>
</dbReference>
<dbReference type="Proteomes" id="UP000837857">
    <property type="component" value="Chromosome 1"/>
</dbReference>
<protein>
    <recommendedName>
        <fullName evidence="7">Major facilitator superfamily associated domain-containing protein</fullName>
    </recommendedName>
</protein>
<organism evidence="8 9">
    <name type="scientific">Iphiclides podalirius</name>
    <name type="common">scarce swallowtail</name>
    <dbReference type="NCBI Taxonomy" id="110791"/>
    <lineage>
        <taxon>Eukaryota</taxon>
        <taxon>Metazoa</taxon>
        <taxon>Ecdysozoa</taxon>
        <taxon>Arthropoda</taxon>
        <taxon>Hexapoda</taxon>
        <taxon>Insecta</taxon>
        <taxon>Pterygota</taxon>
        <taxon>Neoptera</taxon>
        <taxon>Endopterygota</taxon>
        <taxon>Lepidoptera</taxon>
        <taxon>Glossata</taxon>
        <taxon>Ditrysia</taxon>
        <taxon>Papilionoidea</taxon>
        <taxon>Papilionidae</taxon>
        <taxon>Papilioninae</taxon>
        <taxon>Iphiclides</taxon>
    </lineage>
</organism>
<dbReference type="Pfam" id="PF12832">
    <property type="entry name" value="MFS_1_like"/>
    <property type="match status" value="1"/>
</dbReference>
<dbReference type="InterPro" id="IPR051717">
    <property type="entry name" value="MFS_MFSD6"/>
</dbReference>
<dbReference type="SUPFAM" id="SSF103473">
    <property type="entry name" value="MFS general substrate transporter"/>
    <property type="match status" value="1"/>
</dbReference>
<keyword evidence="5 6" id="KW-0472">Membrane</keyword>
<evidence type="ECO:0000256" key="5">
    <source>
        <dbReference type="ARBA" id="ARBA00023136"/>
    </source>
</evidence>
<name>A0ABN8HN13_9NEOP</name>
<feature type="domain" description="Major facilitator superfamily associated" evidence="7">
    <location>
        <begin position="9"/>
        <end position="675"/>
    </location>
</feature>
<dbReference type="InterPro" id="IPR036259">
    <property type="entry name" value="MFS_trans_sf"/>
</dbReference>
<dbReference type="InterPro" id="IPR024989">
    <property type="entry name" value="MFS_assoc_dom"/>
</dbReference>
<evidence type="ECO:0000259" key="7">
    <source>
        <dbReference type="Pfam" id="PF12832"/>
    </source>
</evidence>
<proteinExistence type="inferred from homology"/>
<dbReference type="Gene3D" id="1.20.1250.20">
    <property type="entry name" value="MFS general substrate transporter like domains"/>
    <property type="match status" value="3"/>
</dbReference>
<sequence length="733" mass="82016">MKIDKKLLPIKGHYFLFNAGTAPLVPYLSTYARQLGFTSATVGLIYTVLPIFGLIAKPLFGVIADKFKLQKPIFILFQIVTIVSFSAIYVIPGENTEDPSVQLECGDGATFLRSCYQDPSSVNQCTKGELEALVGTSRCNMSCEMDSPKMWQTVCEHWHIPQYCYSETDNIQYTTEIDSVGYNDDNCINLFTNKVALDGYDYTPRCHIGQGYLDLEQPCIMNCTDPKLMAAILGERPTMTCVNGKLSFRVCSEIARALRNTFNGPHYDQCQVSCDLDKSAPWRLMEICESWGADAADTCHPKTRLGAEFPRNLSFVGTILLSSVLIETECANVQLHNIKMPDGSIHYPNCLDKAAYVAGIEIFRPKCQIQCDNSTINVWFQSASDSHNNTTQYTRQFWFFFLLMIISWIGQAVVVTFADAICFNLLGTRVPLFGKQRLWGSVGWGIFSLLTGTLIDWFSEGAYKDYTVAFILMFVFMCGDVIVSAFIKTESTRISVNILVDVGTLLSSVPTFVFMLWTIAVGLCTGLLWQFLFWLIEDIYGCDNSDYVKTLQGLASAIQTFCGEIPFMFASGHILNKLGHINTMSLVLFAFGVRFILYSYLTNAWWLLPIEMLQGVTIGMFYPTMASYANAVSPPGTETTVQGLVGAVFEGVGTSLGSFIGGRMYESYGGPNTFRWFGIGSLVCCAVHVFLQCLIKDKVRHAEMTKAYTIMHHERSYEPTYILEEMTDMNTED</sequence>
<feature type="transmembrane region" description="Helical" evidence="6">
    <location>
        <begin position="467"/>
        <end position="487"/>
    </location>
</feature>
<evidence type="ECO:0000256" key="4">
    <source>
        <dbReference type="ARBA" id="ARBA00022989"/>
    </source>
</evidence>
<comment type="subcellular location">
    <subcellularLocation>
        <location evidence="1">Membrane</location>
        <topology evidence="1">Multi-pass membrane protein</topology>
    </subcellularLocation>
</comment>
<evidence type="ECO:0000256" key="2">
    <source>
        <dbReference type="ARBA" id="ARBA00005241"/>
    </source>
</evidence>
<dbReference type="PANTHER" id="PTHR16172">
    <property type="entry name" value="MAJOR FACILITATOR SUPERFAMILY DOMAIN-CONTAINING PROTEIN 6-LIKE"/>
    <property type="match status" value="1"/>
</dbReference>
<keyword evidence="4 6" id="KW-1133">Transmembrane helix</keyword>
<keyword evidence="9" id="KW-1185">Reference proteome</keyword>
<feature type="transmembrane region" description="Helical" evidence="6">
    <location>
        <begin position="397"/>
        <end position="426"/>
    </location>
</feature>
<feature type="transmembrane region" description="Helical" evidence="6">
    <location>
        <begin position="508"/>
        <end position="536"/>
    </location>
</feature>
<feature type="transmembrane region" description="Helical" evidence="6">
    <location>
        <begin position="35"/>
        <end position="60"/>
    </location>
</feature>
<feature type="transmembrane region" description="Helical" evidence="6">
    <location>
        <begin position="12"/>
        <end position="29"/>
    </location>
</feature>